<dbReference type="WBParaSite" id="JU765_v2.g2895.t1">
    <property type="protein sequence ID" value="JU765_v2.g2895.t1"/>
    <property type="gene ID" value="JU765_v2.g2895"/>
</dbReference>
<evidence type="ECO:0000313" key="1">
    <source>
        <dbReference type="Proteomes" id="UP000887576"/>
    </source>
</evidence>
<organism evidence="1 2">
    <name type="scientific">Panagrolaimus sp. JU765</name>
    <dbReference type="NCBI Taxonomy" id="591449"/>
    <lineage>
        <taxon>Eukaryota</taxon>
        <taxon>Metazoa</taxon>
        <taxon>Ecdysozoa</taxon>
        <taxon>Nematoda</taxon>
        <taxon>Chromadorea</taxon>
        <taxon>Rhabditida</taxon>
        <taxon>Tylenchina</taxon>
        <taxon>Panagrolaimomorpha</taxon>
        <taxon>Panagrolaimoidea</taxon>
        <taxon>Panagrolaimidae</taxon>
        <taxon>Panagrolaimus</taxon>
    </lineage>
</organism>
<protein>
    <submittedName>
        <fullName evidence="2">Uncharacterized protein</fullName>
    </submittedName>
</protein>
<proteinExistence type="predicted"/>
<dbReference type="Proteomes" id="UP000887576">
    <property type="component" value="Unplaced"/>
</dbReference>
<reference evidence="2" key="1">
    <citation type="submission" date="2022-11" db="UniProtKB">
        <authorList>
            <consortium name="WormBaseParasite"/>
        </authorList>
    </citation>
    <scope>IDENTIFICATION</scope>
</reference>
<accession>A0AC34R2Q0</accession>
<sequence>MAFQNKVDYEPIGNNRFLEKNRLIEANSVNVIETAEFPGLPNDCVKEKFRCSTKFALSLKNQLLAIVTPSRELELYALKDDLIIPKCRVRVLHDPHPEYCLLEWSASQNLLLSTRSTAVLDVFDCNGVYCYSISLGDNTFDASKIISHITTTSSTDPDTYDLAYVLQLHSRFSVFRLGKGNAFDQIFNYNLNIPRTYCLLYIPSNHLLAVSTEYLVDKPVTDATNPMEIGLALFEYRHQQLTKKVLPVPKTGWIWLPFLQKQRAVVVSLEADLERQSVLAVTSRGDILLFDFFFHLQRFIKGELIPEVKLMQGILINGESVAALYRHGLIVQEK</sequence>
<evidence type="ECO:0000313" key="2">
    <source>
        <dbReference type="WBParaSite" id="JU765_v2.g2895.t1"/>
    </source>
</evidence>
<name>A0AC34R2Q0_9BILA</name>